<proteinExistence type="predicted"/>
<accession>A0A429GBV8</accession>
<keyword evidence="2" id="KW-1185">Reference proteome</keyword>
<dbReference type="AlphaFoldDB" id="A0A429GBV8"/>
<dbReference type="EMBL" id="RCOS01000177">
    <property type="protein sequence ID" value="RSN71269.1"/>
    <property type="molecule type" value="Genomic_DNA"/>
</dbReference>
<evidence type="ECO:0000313" key="1">
    <source>
        <dbReference type="EMBL" id="RSN71269.1"/>
    </source>
</evidence>
<dbReference type="Proteomes" id="UP000277582">
    <property type="component" value="Unassembled WGS sequence"/>
</dbReference>
<gene>
    <name evidence="1" type="ORF">D6D85_16320</name>
</gene>
<dbReference type="RefSeq" id="WP_125673019.1">
    <property type="nucleotide sequence ID" value="NZ_RCOS01000177.1"/>
</dbReference>
<sequence length="122" mass="13451">MTIVVYAKNRYAGTCSPSALNTETTVLEITGASDDYLVEGWLDISALASGDTLVVTEYVAIDGTNYRIFLQSTFNGAQNMPAIRFHTKTLLYNMKYKVTVNQTAGVLRSYSYGFIQEILGTL</sequence>
<reference evidence="1 2" key="1">
    <citation type="submission" date="2018-10" db="EMBL/GenBank/DDBJ databases">
        <title>Co-occurring genomic capacity for anaerobic methane metabolism and dissimilatory sulfite reduction discovered in the Korarchaeota.</title>
        <authorList>
            <person name="Mckay L.J."/>
            <person name="Dlakic M."/>
            <person name="Fields M.W."/>
            <person name="Delmont T.O."/>
            <person name="Eren A.M."/>
            <person name="Jay Z.J."/>
            <person name="Klingelsmith K.B."/>
            <person name="Rusch D.B."/>
            <person name="Inskeep W.P."/>
        </authorList>
    </citation>
    <scope>NUCLEOTIDE SEQUENCE [LARGE SCALE GENOMIC DNA]</scope>
    <source>
        <strain evidence="1 2">MDKW</strain>
    </source>
</reference>
<protein>
    <submittedName>
        <fullName evidence="1">Uncharacterized protein</fullName>
    </submittedName>
</protein>
<organism evidence="1 2">
    <name type="scientific">Candidatus Methanodesulfokora washburnensis</name>
    <dbReference type="NCBI Taxonomy" id="2478471"/>
    <lineage>
        <taxon>Archaea</taxon>
        <taxon>Thermoproteota</taxon>
        <taxon>Candidatus Korarchaeia</taxon>
        <taxon>Candidatus Korarchaeia incertae sedis</taxon>
        <taxon>Candidatus Methanodesulfokora</taxon>
    </lineage>
</organism>
<name>A0A429GBV8_9CREN</name>
<evidence type="ECO:0000313" key="2">
    <source>
        <dbReference type="Proteomes" id="UP000277582"/>
    </source>
</evidence>
<comment type="caution">
    <text evidence="1">The sequence shown here is derived from an EMBL/GenBank/DDBJ whole genome shotgun (WGS) entry which is preliminary data.</text>
</comment>